<feature type="binding site" evidence="11">
    <location>
        <position position="95"/>
    </location>
    <ligand>
        <name>Fe(2+)</name>
        <dbReference type="ChEBI" id="CHEBI:29033"/>
        <note>for iron-dependent acireductone dioxygenase activity</note>
    </ligand>
</feature>
<keyword evidence="13" id="KW-1185">Reference proteome</keyword>
<evidence type="ECO:0000256" key="10">
    <source>
        <dbReference type="ARBA" id="ARBA00023242"/>
    </source>
</evidence>
<evidence type="ECO:0000256" key="7">
    <source>
        <dbReference type="ARBA" id="ARBA00023002"/>
    </source>
</evidence>
<keyword evidence="6 11" id="KW-0223">Dioxygenase</keyword>
<evidence type="ECO:0000256" key="11">
    <source>
        <dbReference type="HAMAP-Rule" id="MF_03154"/>
    </source>
</evidence>
<comment type="pathway">
    <text evidence="11">Amino-acid biosynthesis; L-methionine biosynthesis via salvage pathway; L-methionine from S-methyl-5-thio-alpha-D-ribose 1-phosphate: step 5/6.</text>
</comment>
<evidence type="ECO:0000256" key="8">
    <source>
        <dbReference type="ARBA" id="ARBA00023004"/>
    </source>
</evidence>
<dbReference type="GO" id="GO:0016151">
    <property type="term" value="F:nickel cation binding"/>
    <property type="evidence" value="ECO:0007669"/>
    <property type="project" value="UniProtKB-UniRule"/>
</dbReference>
<feature type="binding site" evidence="11">
    <location>
        <position position="89"/>
    </location>
    <ligand>
        <name>Ni(2+)</name>
        <dbReference type="ChEBI" id="CHEBI:49786"/>
        <note>for nickel-dependent acireductone dioxygenase activity</note>
    </ligand>
</feature>
<protein>
    <recommendedName>
        <fullName evidence="11">Acireductone dioxygenase</fullName>
    </recommendedName>
    <alternativeName>
        <fullName evidence="11">Acireductone dioxygenase (Fe(2+)-requiring)</fullName>
        <shortName evidence="11">ARD'</shortName>
        <shortName evidence="11">Fe-ARD</shortName>
        <ecNumber evidence="11">1.13.11.54</ecNumber>
    </alternativeName>
    <alternativeName>
        <fullName evidence="11">Acireductone dioxygenase (Ni(2+)-requiring)</fullName>
        <shortName evidence="11">ARD</shortName>
        <shortName evidence="11">Ni-ARD</shortName>
        <ecNumber evidence="11">1.13.11.53</ecNumber>
    </alternativeName>
</protein>
<evidence type="ECO:0000256" key="6">
    <source>
        <dbReference type="ARBA" id="ARBA00022964"/>
    </source>
</evidence>
<dbReference type="GO" id="GO:0010308">
    <property type="term" value="F:acireductone dioxygenase (Ni2+-requiring) activity"/>
    <property type="evidence" value="ECO:0007669"/>
    <property type="project" value="UniProtKB-UniRule"/>
</dbReference>
<dbReference type="EMBL" id="JAZGQO010000003">
    <property type="protein sequence ID" value="KAK6188379.1"/>
    <property type="molecule type" value="Genomic_DNA"/>
</dbReference>
<evidence type="ECO:0000256" key="2">
    <source>
        <dbReference type="ARBA" id="ARBA00022490"/>
    </source>
</evidence>
<dbReference type="InterPro" id="IPR004313">
    <property type="entry name" value="ARD"/>
</dbReference>
<evidence type="ECO:0000313" key="13">
    <source>
        <dbReference type="Proteomes" id="UP001347796"/>
    </source>
</evidence>
<dbReference type="Pfam" id="PF03079">
    <property type="entry name" value="ARD"/>
    <property type="match status" value="1"/>
</dbReference>
<dbReference type="EC" id="1.13.11.54" evidence="11"/>
<evidence type="ECO:0000256" key="3">
    <source>
        <dbReference type="ARBA" id="ARBA00022596"/>
    </source>
</evidence>
<dbReference type="InterPro" id="IPR014710">
    <property type="entry name" value="RmlC-like_jellyroll"/>
</dbReference>
<comment type="cofactor">
    <cofactor evidence="11">
        <name>Fe(2+)</name>
        <dbReference type="ChEBI" id="CHEBI:29033"/>
    </cofactor>
    <cofactor evidence="11">
        <name>Ni(2+)</name>
        <dbReference type="ChEBI" id="CHEBI:49786"/>
    </cofactor>
    <text evidence="11">Binds either 1 Fe or Ni cation per monomer. Iron-binding promotes an acireductone dioxygenase reaction producing 2-keto-4-methylthiobutyrate, while nickel-binding promotes an acireductone dioxygenase reaction producing 3-(methylsulfanyl)propanoate.</text>
</comment>
<dbReference type="SUPFAM" id="SSF51182">
    <property type="entry name" value="RmlC-like cupins"/>
    <property type="match status" value="1"/>
</dbReference>
<evidence type="ECO:0000256" key="4">
    <source>
        <dbReference type="ARBA" id="ARBA00022605"/>
    </source>
</evidence>
<comment type="catalytic activity">
    <reaction evidence="1 11">
        <text>1,2-dihydroxy-5-(methylsulfanyl)pent-1-en-3-one + O2 = 4-methylsulfanyl-2-oxobutanoate + formate + 2 H(+)</text>
        <dbReference type="Rhea" id="RHEA:24504"/>
        <dbReference type="ChEBI" id="CHEBI:15378"/>
        <dbReference type="ChEBI" id="CHEBI:15379"/>
        <dbReference type="ChEBI" id="CHEBI:15740"/>
        <dbReference type="ChEBI" id="CHEBI:16723"/>
        <dbReference type="ChEBI" id="CHEBI:49252"/>
        <dbReference type="EC" id="1.13.11.54"/>
    </reaction>
</comment>
<feature type="binding site" evidence="11">
    <location>
        <position position="134"/>
    </location>
    <ligand>
        <name>Ni(2+)</name>
        <dbReference type="ChEBI" id="CHEBI:49786"/>
        <note>for nickel-dependent acireductone dioxygenase activity</note>
    </ligand>
</feature>
<dbReference type="GO" id="GO:0005506">
    <property type="term" value="F:iron ion binding"/>
    <property type="evidence" value="ECO:0007669"/>
    <property type="project" value="UniProtKB-UniRule"/>
</dbReference>
<comment type="catalytic activity">
    <reaction evidence="11">
        <text>1,2-dihydroxy-5-(methylsulfanyl)pent-1-en-3-one + O2 = 3-(methylsulfanyl)propanoate + CO + formate + 2 H(+)</text>
        <dbReference type="Rhea" id="RHEA:14161"/>
        <dbReference type="ChEBI" id="CHEBI:15378"/>
        <dbReference type="ChEBI" id="CHEBI:15379"/>
        <dbReference type="ChEBI" id="CHEBI:15740"/>
        <dbReference type="ChEBI" id="CHEBI:17245"/>
        <dbReference type="ChEBI" id="CHEBI:49016"/>
        <dbReference type="ChEBI" id="CHEBI:49252"/>
        <dbReference type="EC" id="1.13.11.53"/>
    </reaction>
</comment>
<evidence type="ECO:0000256" key="9">
    <source>
        <dbReference type="ARBA" id="ARBA00023167"/>
    </source>
</evidence>
<comment type="similarity">
    <text evidence="11">Belongs to the acireductone dioxygenase (ARD) family.</text>
</comment>
<dbReference type="GO" id="GO:0019509">
    <property type="term" value="P:L-methionine salvage from methylthioadenosine"/>
    <property type="evidence" value="ECO:0007669"/>
    <property type="project" value="UniProtKB-UniRule"/>
</dbReference>
<organism evidence="12 13">
    <name type="scientific">Patella caerulea</name>
    <name type="common">Rayed Mediterranean limpet</name>
    <dbReference type="NCBI Taxonomy" id="87958"/>
    <lineage>
        <taxon>Eukaryota</taxon>
        <taxon>Metazoa</taxon>
        <taxon>Spiralia</taxon>
        <taxon>Lophotrochozoa</taxon>
        <taxon>Mollusca</taxon>
        <taxon>Gastropoda</taxon>
        <taxon>Patellogastropoda</taxon>
        <taxon>Patelloidea</taxon>
        <taxon>Patellidae</taxon>
        <taxon>Patella</taxon>
    </lineage>
</organism>
<evidence type="ECO:0000313" key="12">
    <source>
        <dbReference type="EMBL" id="KAK6188379.1"/>
    </source>
</evidence>
<reference evidence="12 13" key="1">
    <citation type="submission" date="2024-01" db="EMBL/GenBank/DDBJ databases">
        <title>The genome of the rayed Mediterranean limpet Patella caerulea (Linnaeus, 1758).</title>
        <authorList>
            <person name="Anh-Thu Weber A."/>
            <person name="Halstead-Nussloch G."/>
        </authorList>
    </citation>
    <scope>NUCLEOTIDE SEQUENCE [LARGE SCALE GENOMIC DNA]</scope>
    <source>
        <strain evidence="12">AATW-2023a</strain>
        <tissue evidence="12">Whole specimen</tissue>
    </source>
</reference>
<keyword evidence="5 11" id="KW-0479">Metal-binding</keyword>
<dbReference type="CDD" id="cd02232">
    <property type="entry name" value="cupin_ARD"/>
    <property type="match status" value="1"/>
</dbReference>
<keyword evidence="7 11" id="KW-0560">Oxidoreductase</keyword>
<keyword evidence="9 11" id="KW-0486">Methionine biosynthesis</keyword>
<feature type="binding site" evidence="11">
    <location>
        <position position="91"/>
    </location>
    <ligand>
        <name>Ni(2+)</name>
        <dbReference type="ChEBI" id="CHEBI:49786"/>
        <note>for nickel-dependent acireductone dioxygenase activity</note>
    </ligand>
</feature>
<dbReference type="Proteomes" id="UP001347796">
    <property type="component" value="Unassembled WGS sequence"/>
</dbReference>
<sequence>MVLCWIRDEIPEKNSDPHMKYPGQYLTPEELYITTGVRLSQVPLEHLTNEDRLAELRKFKGYVYNDYVTIVRGKTEEEKIKMKAYMTEHIHHDPEVRLIVDGSGYFEVRDIDDNWVRMHVFPGDLIDLPTGIFHRFSLDNDEYVRMHRLFTDVPDWTAVNRTDIITHPSRDRYLDYMNQVKTGLIEAN</sequence>
<keyword evidence="3 11" id="KW-0533">Nickel</keyword>
<dbReference type="InterPro" id="IPR011051">
    <property type="entry name" value="RmlC_Cupin_sf"/>
</dbReference>
<dbReference type="InterPro" id="IPR027496">
    <property type="entry name" value="ARD_euk"/>
</dbReference>
<dbReference type="AlphaFoldDB" id="A0AAN8PXC1"/>
<comment type="subcellular location">
    <subcellularLocation>
        <location evidence="11">Cytoplasm</location>
    </subcellularLocation>
    <subcellularLocation>
        <location evidence="11">Nucleus</location>
    </subcellularLocation>
</comment>
<keyword evidence="10 11" id="KW-0539">Nucleus</keyword>
<gene>
    <name evidence="12" type="ORF">SNE40_004561</name>
</gene>
<keyword evidence="4 11" id="KW-0028">Amino-acid biosynthesis</keyword>
<name>A0AAN8PXC1_PATCE</name>
<comment type="caution">
    <text evidence="12">The sequence shown here is derived from an EMBL/GenBank/DDBJ whole genome shotgun (WGS) entry which is preliminary data.</text>
</comment>
<feature type="binding site" evidence="11">
    <location>
        <position position="89"/>
    </location>
    <ligand>
        <name>Fe(2+)</name>
        <dbReference type="ChEBI" id="CHEBI:29033"/>
        <note>for iron-dependent acireductone dioxygenase activity</note>
    </ligand>
</feature>
<dbReference type="PANTHER" id="PTHR23418:SF0">
    <property type="entry name" value="ACIREDUCTONE DIOXYGENASE"/>
    <property type="match status" value="1"/>
</dbReference>
<evidence type="ECO:0000256" key="1">
    <source>
        <dbReference type="ARBA" id="ARBA00000428"/>
    </source>
</evidence>
<feature type="binding site" evidence="11">
    <location>
        <position position="95"/>
    </location>
    <ligand>
        <name>Ni(2+)</name>
        <dbReference type="ChEBI" id="CHEBI:49786"/>
        <note>for nickel-dependent acireductone dioxygenase activity</note>
    </ligand>
</feature>
<comment type="function">
    <text evidence="11">Catalyzes 2 different reactions between oxygen and the acireductone 1,2-dihydroxy-3-keto-5-methylthiopentene (DHK-MTPene) depending upon the metal bound in the active site. Fe-containing acireductone dioxygenase (Fe-ARD) produces formate and 2-keto-4-methylthiobutyrate (KMTB), the alpha-ketoacid precursor of methionine in the methionine recycle pathway. Ni-containing acireductone dioxygenase (Ni-ARD) produces methylthiopropionate, carbon monoxide and formate, and does not lie on the methionine recycle pathway.</text>
</comment>
<feature type="binding site" evidence="11">
    <location>
        <position position="134"/>
    </location>
    <ligand>
        <name>Fe(2+)</name>
        <dbReference type="ChEBI" id="CHEBI:29033"/>
        <note>for iron-dependent acireductone dioxygenase activity</note>
    </ligand>
</feature>
<dbReference type="PANTHER" id="PTHR23418">
    <property type="entry name" value="ACIREDUCTONE DIOXYGENASE"/>
    <property type="match status" value="1"/>
</dbReference>
<dbReference type="GO" id="GO:0005737">
    <property type="term" value="C:cytoplasm"/>
    <property type="evidence" value="ECO:0007669"/>
    <property type="project" value="UniProtKB-SubCell"/>
</dbReference>
<keyword evidence="2 11" id="KW-0963">Cytoplasm</keyword>
<dbReference type="GO" id="GO:0005634">
    <property type="term" value="C:nucleus"/>
    <property type="evidence" value="ECO:0007669"/>
    <property type="project" value="UniProtKB-SubCell"/>
</dbReference>
<dbReference type="HAMAP" id="MF_03154">
    <property type="entry name" value="Salvage_MtnD_euk"/>
    <property type="match status" value="1"/>
</dbReference>
<accession>A0AAN8PXC1</accession>
<keyword evidence="8 11" id="KW-0408">Iron</keyword>
<dbReference type="EC" id="1.13.11.53" evidence="11"/>
<dbReference type="Gene3D" id="2.60.120.10">
    <property type="entry name" value="Jelly Rolls"/>
    <property type="match status" value="1"/>
</dbReference>
<proteinExistence type="inferred from homology"/>
<evidence type="ECO:0000256" key="5">
    <source>
        <dbReference type="ARBA" id="ARBA00022723"/>
    </source>
</evidence>
<dbReference type="GO" id="GO:0010309">
    <property type="term" value="F:acireductone dioxygenase [iron(II)-requiring] activity"/>
    <property type="evidence" value="ECO:0007669"/>
    <property type="project" value="UniProtKB-UniRule"/>
</dbReference>
<feature type="binding site" evidence="11">
    <location>
        <position position="91"/>
    </location>
    <ligand>
        <name>Fe(2+)</name>
        <dbReference type="ChEBI" id="CHEBI:29033"/>
        <note>for iron-dependent acireductone dioxygenase activity</note>
    </ligand>
</feature>